<organism evidence="1 2">
    <name type="scientific">Oikopleura dioica</name>
    <name type="common">Tunicate</name>
    <dbReference type="NCBI Taxonomy" id="34765"/>
    <lineage>
        <taxon>Eukaryota</taxon>
        <taxon>Metazoa</taxon>
        <taxon>Chordata</taxon>
        <taxon>Tunicata</taxon>
        <taxon>Appendicularia</taxon>
        <taxon>Copelata</taxon>
        <taxon>Oikopleuridae</taxon>
        <taxon>Oikopleura</taxon>
    </lineage>
</organism>
<reference evidence="1 2" key="1">
    <citation type="submission" date="2021-04" db="EMBL/GenBank/DDBJ databases">
        <authorList>
            <person name="Bliznina A."/>
        </authorList>
    </citation>
    <scope>NUCLEOTIDE SEQUENCE [LARGE SCALE GENOMIC DNA]</scope>
</reference>
<gene>
    <name evidence="1" type="ORF">OKIOD_LOCUS1508</name>
</gene>
<keyword evidence="2" id="KW-1185">Reference proteome</keyword>
<name>A0ABN7RN33_OIKDI</name>
<protein>
    <submittedName>
        <fullName evidence="1">Oidioi.mRNA.OKI2018_I69.PAR.g9950.t1.cds</fullName>
    </submittedName>
</protein>
<evidence type="ECO:0000313" key="1">
    <source>
        <dbReference type="EMBL" id="CAG5081737.1"/>
    </source>
</evidence>
<proteinExistence type="predicted"/>
<dbReference type="Proteomes" id="UP001158576">
    <property type="component" value="Chromosome PAR"/>
</dbReference>
<sequence>MDVNATFREEYKLWNNLYRGKKWVLENRLENNTEGITVTNSRRDIGFSNLPIEKIVNTTGFSFCSGSDEDKFGGISWIPIYNRFSVTSSSLGRTFCIFDP</sequence>
<accession>A0ABN7RN33</accession>
<evidence type="ECO:0000313" key="2">
    <source>
        <dbReference type="Proteomes" id="UP001158576"/>
    </source>
</evidence>
<dbReference type="EMBL" id="OU015568">
    <property type="protein sequence ID" value="CAG5081737.1"/>
    <property type="molecule type" value="Genomic_DNA"/>
</dbReference>